<accession>A0A381QMJ0</accession>
<sequence length="205" mass="21667">MKEYLLKKLKYLQLKARWYIFLVIFVALSACGDLVKESETGACDSAIDARNYDTALSVCTSRKDKASAYMGKAGYDIVNLLKSSGTTTSAYTAPSGVTLGTDDITGASILNILQLSVAVIADDTTRAAAITSSKNNLDSASALLHPYLSDNSSPLSTDEIFLNTFALSFAMQLNQIIIYDNATTSTSMVPSGDPLACGEVSGADG</sequence>
<feature type="non-terminal residue" evidence="1">
    <location>
        <position position="205"/>
    </location>
</feature>
<dbReference type="AlphaFoldDB" id="A0A381QMJ0"/>
<protein>
    <submittedName>
        <fullName evidence="1">Uncharacterized protein</fullName>
    </submittedName>
</protein>
<proteinExistence type="predicted"/>
<dbReference type="EMBL" id="UINC01001433">
    <property type="protein sequence ID" value="SUZ80586.1"/>
    <property type="molecule type" value="Genomic_DNA"/>
</dbReference>
<evidence type="ECO:0000313" key="1">
    <source>
        <dbReference type="EMBL" id="SUZ80586.1"/>
    </source>
</evidence>
<dbReference type="PROSITE" id="PS51257">
    <property type="entry name" value="PROKAR_LIPOPROTEIN"/>
    <property type="match status" value="1"/>
</dbReference>
<reference evidence="1" key="1">
    <citation type="submission" date="2018-05" db="EMBL/GenBank/DDBJ databases">
        <authorList>
            <person name="Lanie J.A."/>
            <person name="Ng W.-L."/>
            <person name="Kazmierczak K.M."/>
            <person name="Andrzejewski T.M."/>
            <person name="Davidsen T.M."/>
            <person name="Wayne K.J."/>
            <person name="Tettelin H."/>
            <person name="Glass J.I."/>
            <person name="Rusch D."/>
            <person name="Podicherti R."/>
            <person name="Tsui H.-C.T."/>
            <person name="Winkler M.E."/>
        </authorList>
    </citation>
    <scope>NUCLEOTIDE SEQUENCE</scope>
</reference>
<gene>
    <name evidence="1" type="ORF">METZ01_LOCUS33440</name>
</gene>
<organism evidence="1">
    <name type="scientific">marine metagenome</name>
    <dbReference type="NCBI Taxonomy" id="408172"/>
    <lineage>
        <taxon>unclassified sequences</taxon>
        <taxon>metagenomes</taxon>
        <taxon>ecological metagenomes</taxon>
    </lineage>
</organism>
<name>A0A381QMJ0_9ZZZZ</name>